<gene>
    <name evidence="2" type="ORF">HOP40_00410</name>
</gene>
<dbReference type="EMBL" id="CP053564">
    <property type="protein sequence ID" value="QJY44490.1"/>
    <property type="molecule type" value="Genomic_DNA"/>
</dbReference>
<name>A0A6M6JBM0_9PSEU</name>
<dbReference type="Gene3D" id="1.10.10.2840">
    <property type="entry name" value="PucR C-terminal helix-turn-helix domain"/>
    <property type="match status" value="1"/>
</dbReference>
<dbReference type="InterPro" id="IPR025736">
    <property type="entry name" value="PucR_C-HTH_dom"/>
</dbReference>
<dbReference type="PANTHER" id="PTHR33744">
    <property type="entry name" value="CARBOHYDRATE DIACID REGULATOR"/>
    <property type="match status" value="1"/>
</dbReference>
<sequence length="569" mass="60491">MTSDWVHLLAGQASLDALEAHRRALVAAGTPPERADAQARAALEVAALLAERRQRAVELAALNDVAGRLAVVLDPEDLLREVVAQARRLLGVDLTYLALVEGEDRAMRIAVADGARSPRLVGVRLPAGGGLIGRVIASGEAMWTRDYRTEARIEHEETADRAASAEGLRGLLGVPLAVRGRVLGALLAAKRQERVFDDDEVRLLQGLAAHAALAIDNARSRQRLAESEAVLQRTLALDAELTAAVLEGGDLDSLLERVRAMTPTPLRWLDPDAARGPHVGVVRPVVAAGDLLGALAVDDPDPDPAVVLLMERAAPVLALTLTGRRAAERADRLGRDIATVDLLTRAEPDAAAERRRLRGAGLDPRREHLVLVADGDPEAARRWAAGLPGEPGAAAALRGQLVLVRPVGAGADGADLHDAWTRAGAPTAGLAGPVPASELRRAYADASRTARALTALGRDGELVRAGDLGVFAVLLSHSGRRELADQVQRELGRVLAEERVRRVPLVDTLRTYLEHGRRPTSTAAALGVHVNTLYQRLATLDRLLGDGWQKRALDLQVLLVLHAASGRLG</sequence>
<keyword evidence="3" id="KW-1185">Reference proteome</keyword>
<dbReference type="SUPFAM" id="SSF55781">
    <property type="entry name" value="GAF domain-like"/>
    <property type="match status" value="1"/>
</dbReference>
<dbReference type="SMART" id="SM00065">
    <property type="entry name" value="GAF"/>
    <property type="match status" value="1"/>
</dbReference>
<dbReference type="KEGG" id="pbro:HOP40_00410"/>
<dbReference type="InterPro" id="IPR003018">
    <property type="entry name" value="GAF"/>
</dbReference>
<dbReference type="Pfam" id="PF13185">
    <property type="entry name" value="GAF_2"/>
    <property type="match status" value="1"/>
</dbReference>
<dbReference type="Pfam" id="PF13556">
    <property type="entry name" value="HTH_30"/>
    <property type="match status" value="1"/>
</dbReference>
<dbReference type="PANTHER" id="PTHR33744:SF1">
    <property type="entry name" value="DNA-BINDING TRANSCRIPTIONAL ACTIVATOR ADER"/>
    <property type="match status" value="1"/>
</dbReference>
<organism evidence="2 3">
    <name type="scientific">Pseudonocardia broussonetiae</name>
    <dbReference type="NCBI Taxonomy" id="2736640"/>
    <lineage>
        <taxon>Bacteria</taxon>
        <taxon>Bacillati</taxon>
        <taxon>Actinomycetota</taxon>
        <taxon>Actinomycetes</taxon>
        <taxon>Pseudonocardiales</taxon>
        <taxon>Pseudonocardiaceae</taxon>
        <taxon>Pseudonocardia</taxon>
    </lineage>
</organism>
<evidence type="ECO:0000259" key="1">
    <source>
        <dbReference type="SMART" id="SM00065"/>
    </source>
</evidence>
<evidence type="ECO:0000313" key="3">
    <source>
        <dbReference type="Proteomes" id="UP000505377"/>
    </source>
</evidence>
<dbReference type="InterPro" id="IPR042070">
    <property type="entry name" value="PucR_C-HTH_sf"/>
</dbReference>
<dbReference type="AlphaFoldDB" id="A0A6M6JBM0"/>
<reference evidence="2 3" key="1">
    <citation type="submission" date="2020-05" db="EMBL/GenBank/DDBJ databases">
        <authorList>
            <person name="Mo P."/>
        </authorList>
    </citation>
    <scope>NUCLEOTIDE SEQUENCE [LARGE SCALE GENOMIC DNA]</scope>
    <source>
        <strain evidence="2 3">Gen01</strain>
    </source>
</reference>
<feature type="domain" description="GAF" evidence="1">
    <location>
        <begin position="74"/>
        <end position="225"/>
    </location>
</feature>
<dbReference type="InterPro" id="IPR051448">
    <property type="entry name" value="CdaR-like_regulators"/>
</dbReference>
<dbReference type="RefSeq" id="WP_172153864.1">
    <property type="nucleotide sequence ID" value="NZ_CP053564.1"/>
</dbReference>
<proteinExistence type="predicted"/>
<evidence type="ECO:0000313" key="2">
    <source>
        <dbReference type="EMBL" id="QJY44490.1"/>
    </source>
</evidence>
<dbReference type="InterPro" id="IPR029016">
    <property type="entry name" value="GAF-like_dom_sf"/>
</dbReference>
<dbReference type="Proteomes" id="UP000505377">
    <property type="component" value="Chromosome"/>
</dbReference>
<accession>A0A6M6JBM0</accession>
<protein>
    <submittedName>
        <fullName evidence="2">GAF domain-containing protein</fullName>
    </submittedName>
</protein>
<dbReference type="Gene3D" id="3.30.450.40">
    <property type="match status" value="1"/>
</dbReference>